<keyword evidence="1" id="KW-0479">Metal-binding</keyword>
<evidence type="ECO:0000256" key="2">
    <source>
        <dbReference type="SAM" id="Coils"/>
    </source>
</evidence>
<dbReference type="Gene3D" id="3.30.160.60">
    <property type="entry name" value="Classic Zinc Finger"/>
    <property type="match status" value="1"/>
</dbReference>
<dbReference type="AlphaFoldDB" id="G9NIF5"/>
<evidence type="ECO:0000256" key="3">
    <source>
        <dbReference type="SAM" id="MobiDB-lite"/>
    </source>
</evidence>
<dbReference type="HOGENOM" id="CLU_035337_0_0_1"/>
<dbReference type="OMA" id="CDEPECP"/>
<evidence type="ECO:0000256" key="1">
    <source>
        <dbReference type="PROSITE-ProRule" id="PRU00042"/>
    </source>
</evidence>
<dbReference type="GO" id="GO:0008270">
    <property type="term" value="F:zinc ion binding"/>
    <property type="evidence" value="ECO:0007669"/>
    <property type="project" value="UniProtKB-KW"/>
</dbReference>
<feature type="domain" description="C2H2-type" evidence="4">
    <location>
        <begin position="177"/>
        <end position="201"/>
    </location>
</feature>
<keyword evidence="1" id="KW-0863">Zinc-finger</keyword>
<dbReference type="PROSITE" id="PS00028">
    <property type="entry name" value="ZINC_FINGER_C2H2_1"/>
    <property type="match status" value="1"/>
</dbReference>
<dbReference type="eggNOG" id="ENOG502R9UF">
    <property type="taxonomic scope" value="Eukaryota"/>
</dbReference>
<evidence type="ECO:0000259" key="4">
    <source>
        <dbReference type="PROSITE" id="PS50157"/>
    </source>
</evidence>
<dbReference type="SMART" id="SM00355">
    <property type="entry name" value="ZnF_C2H2"/>
    <property type="match status" value="6"/>
</dbReference>
<gene>
    <name evidence="5" type="ORF">TRIATDRAFT_280757</name>
</gene>
<evidence type="ECO:0000313" key="6">
    <source>
        <dbReference type="Proteomes" id="UP000005426"/>
    </source>
</evidence>
<dbReference type="STRING" id="452589.G9NIF5"/>
<accession>G9NIF5</accession>
<feature type="region of interest" description="Disordered" evidence="3">
    <location>
        <begin position="492"/>
        <end position="515"/>
    </location>
</feature>
<dbReference type="PROSITE" id="PS50157">
    <property type="entry name" value="ZINC_FINGER_C2H2_2"/>
    <property type="match status" value="1"/>
</dbReference>
<dbReference type="OrthoDB" id="4868114at2759"/>
<evidence type="ECO:0000313" key="5">
    <source>
        <dbReference type="EMBL" id="EHK49567.1"/>
    </source>
</evidence>
<keyword evidence="1" id="KW-0862">Zinc</keyword>
<dbReference type="InterPro" id="IPR013087">
    <property type="entry name" value="Znf_C2H2_type"/>
</dbReference>
<dbReference type="EMBL" id="ABDG02000016">
    <property type="protein sequence ID" value="EHK49567.1"/>
    <property type="molecule type" value="Genomic_DNA"/>
</dbReference>
<organism evidence="5 6">
    <name type="scientific">Hypocrea atroviridis (strain ATCC 20476 / IMI 206040)</name>
    <name type="common">Trichoderma atroviride</name>
    <dbReference type="NCBI Taxonomy" id="452589"/>
    <lineage>
        <taxon>Eukaryota</taxon>
        <taxon>Fungi</taxon>
        <taxon>Dikarya</taxon>
        <taxon>Ascomycota</taxon>
        <taxon>Pezizomycotina</taxon>
        <taxon>Sordariomycetes</taxon>
        <taxon>Hypocreomycetidae</taxon>
        <taxon>Hypocreales</taxon>
        <taxon>Hypocreaceae</taxon>
        <taxon>Trichoderma</taxon>
    </lineage>
</organism>
<dbReference type="Proteomes" id="UP000005426">
    <property type="component" value="Unassembled WGS sequence"/>
</dbReference>
<sequence>MAIMGAETTKQGGEWCPKSDEKVSLKCKSLMQKIHSALKSHLTLNTQTQFFSPYSHFDIRSRKRIVQQSRCVAFEFPTAFAVSCSLLSSSEALATFDFRRIRRIFLESPMENSIDQHQHEAMTESPPPGYSVAADIGDKEGEGGRLFACTEIGCDGFTFDTVDECQIHVKDWHNPPYSCSECEANFAAMPALRRHFKASGHYNWICQEEQCEMKGILFANRSEFVAHALRISGHERLLPAEDLKSPLFPSRINYAEIIHIPCDDTTSEPSDEEAFQCLEPSCRRYQHLFHSESEFGRHQESHAHVSAIKHSEGLCQSGKSVGDVTTEQEAAREFRCTAKGCPFFGEKLKTSQSFYRHINTTKHAYPLLNSASNPTSPTAEIRQRFDRLNLACDEPECPRYEHHFANYMNFTRHIQSVPHLKAVSYGQTKRSALPSDHIQGATQMSEESQSAATVAIPSTPVRWSSYSFAPITPDTDSTTHIAEFRDMTTSTKRSIRNISPLTPPPPSSSLPSWREESLVKKNEELEIEVRQLKDKMERLRSAYKEQISSLFQALGAEQARKTP</sequence>
<keyword evidence="6" id="KW-1185">Reference proteome</keyword>
<keyword evidence="2" id="KW-0175">Coiled coil</keyword>
<feature type="coiled-coil region" evidence="2">
    <location>
        <begin position="515"/>
        <end position="549"/>
    </location>
</feature>
<comment type="caution">
    <text evidence="5">The sequence shown here is derived from an EMBL/GenBank/DDBJ whole genome shotgun (WGS) entry which is preliminary data.</text>
</comment>
<protein>
    <recommendedName>
        <fullName evidence="4">C2H2-type domain-containing protein</fullName>
    </recommendedName>
</protein>
<proteinExistence type="predicted"/>
<reference evidence="5 6" key="1">
    <citation type="journal article" date="2011" name="Genome Biol.">
        <title>Comparative genome sequence analysis underscores mycoparasitism as the ancestral life style of Trichoderma.</title>
        <authorList>
            <person name="Kubicek C.P."/>
            <person name="Herrera-Estrella A."/>
            <person name="Seidl-Seiboth V."/>
            <person name="Martinez D.A."/>
            <person name="Druzhinina I.S."/>
            <person name="Thon M."/>
            <person name="Zeilinger S."/>
            <person name="Casas-Flores S."/>
            <person name="Horwitz B.A."/>
            <person name="Mukherjee P.K."/>
            <person name="Mukherjee M."/>
            <person name="Kredics L."/>
            <person name="Alcaraz L.D."/>
            <person name="Aerts A."/>
            <person name="Antal Z."/>
            <person name="Atanasova L."/>
            <person name="Cervantes-Badillo M.G."/>
            <person name="Challacombe J."/>
            <person name="Chertkov O."/>
            <person name="McCluskey K."/>
            <person name="Coulpier F."/>
            <person name="Deshpande N."/>
            <person name="von Doehren H."/>
            <person name="Ebbole D.J."/>
            <person name="Esquivel-Naranjo E.U."/>
            <person name="Fekete E."/>
            <person name="Flipphi M."/>
            <person name="Glaser F."/>
            <person name="Gomez-Rodriguez E.Y."/>
            <person name="Gruber S."/>
            <person name="Han C."/>
            <person name="Henrissat B."/>
            <person name="Hermosa R."/>
            <person name="Hernandez-Onate M."/>
            <person name="Karaffa L."/>
            <person name="Kosti I."/>
            <person name="Le Crom S."/>
            <person name="Lindquist E."/>
            <person name="Lucas S."/>
            <person name="Luebeck M."/>
            <person name="Luebeck P.S."/>
            <person name="Margeot A."/>
            <person name="Metz B."/>
            <person name="Misra M."/>
            <person name="Nevalainen H."/>
            <person name="Omann M."/>
            <person name="Packer N."/>
            <person name="Perrone G."/>
            <person name="Uresti-Rivera E.E."/>
            <person name="Salamov A."/>
            <person name="Schmoll M."/>
            <person name="Seiboth B."/>
            <person name="Shapiro H."/>
            <person name="Sukno S."/>
            <person name="Tamayo-Ramos J.A."/>
            <person name="Tisch D."/>
            <person name="Wiest A."/>
            <person name="Wilkinson H.H."/>
            <person name="Zhang M."/>
            <person name="Coutinho P.M."/>
            <person name="Kenerley C.M."/>
            <person name="Monte E."/>
            <person name="Baker S.E."/>
            <person name="Grigoriev I.V."/>
        </authorList>
    </citation>
    <scope>NUCLEOTIDE SEQUENCE [LARGE SCALE GENOMIC DNA]</scope>
    <source>
        <strain evidence="6">ATCC 20476 / IMI 206040</strain>
    </source>
</reference>
<name>G9NIF5_HYPAI</name>